<gene>
    <name evidence="2" type="ORF">B0H16DRAFT_1484116</name>
</gene>
<proteinExistence type="predicted"/>
<evidence type="ECO:0000256" key="1">
    <source>
        <dbReference type="SAM" id="MobiDB-lite"/>
    </source>
</evidence>
<comment type="caution">
    <text evidence="2">The sequence shown here is derived from an EMBL/GenBank/DDBJ whole genome shotgun (WGS) entry which is preliminary data.</text>
</comment>
<evidence type="ECO:0000313" key="3">
    <source>
        <dbReference type="Proteomes" id="UP001215598"/>
    </source>
</evidence>
<dbReference type="EMBL" id="JARKIB010000567">
    <property type="protein sequence ID" value="KAJ7699724.1"/>
    <property type="molecule type" value="Genomic_DNA"/>
</dbReference>
<feature type="region of interest" description="Disordered" evidence="1">
    <location>
        <begin position="1"/>
        <end position="45"/>
    </location>
</feature>
<evidence type="ECO:0000313" key="2">
    <source>
        <dbReference type="EMBL" id="KAJ7699724.1"/>
    </source>
</evidence>
<keyword evidence="3" id="KW-1185">Reference proteome</keyword>
<reference evidence="2" key="1">
    <citation type="submission" date="2023-03" db="EMBL/GenBank/DDBJ databases">
        <title>Massive genome expansion in bonnet fungi (Mycena s.s.) driven by repeated elements and novel gene families across ecological guilds.</title>
        <authorList>
            <consortium name="Lawrence Berkeley National Laboratory"/>
            <person name="Harder C.B."/>
            <person name="Miyauchi S."/>
            <person name="Viragh M."/>
            <person name="Kuo A."/>
            <person name="Thoen E."/>
            <person name="Andreopoulos B."/>
            <person name="Lu D."/>
            <person name="Skrede I."/>
            <person name="Drula E."/>
            <person name="Henrissat B."/>
            <person name="Morin E."/>
            <person name="Kohler A."/>
            <person name="Barry K."/>
            <person name="LaButti K."/>
            <person name="Morin E."/>
            <person name="Salamov A."/>
            <person name="Lipzen A."/>
            <person name="Mereny Z."/>
            <person name="Hegedus B."/>
            <person name="Baldrian P."/>
            <person name="Stursova M."/>
            <person name="Weitz H."/>
            <person name="Taylor A."/>
            <person name="Grigoriev I.V."/>
            <person name="Nagy L.G."/>
            <person name="Martin F."/>
            <person name="Kauserud H."/>
        </authorList>
    </citation>
    <scope>NUCLEOTIDE SEQUENCE</scope>
    <source>
        <strain evidence="2">CBHHK182m</strain>
    </source>
</reference>
<dbReference type="Proteomes" id="UP001215598">
    <property type="component" value="Unassembled WGS sequence"/>
</dbReference>
<organism evidence="2 3">
    <name type="scientific">Mycena metata</name>
    <dbReference type="NCBI Taxonomy" id="1033252"/>
    <lineage>
        <taxon>Eukaryota</taxon>
        <taxon>Fungi</taxon>
        <taxon>Dikarya</taxon>
        <taxon>Basidiomycota</taxon>
        <taxon>Agaricomycotina</taxon>
        <taxon>Agaricomycetes</taxon>
        <taxon>Agaricomycetidae</taxon>
        <taxon>Agaricales</taxon>
        <taxon>Marasmiineae</taxon>
        <taxon>Mycenaceae</taxon>
        <taxon>Mycena</taxon>
    </lineage>
</organism>
<accession>A0AAD7GPR9</accession>
<dbReference type="AlphaFoldDB" id="A0AAD7GPR9"/>
<name>A0AAD7GPR9_9AGAR</name>
<protein>
    <submittedName>
        <fullName evidence="2">Uncharacterized protein</fullName>
    </submittedName>
</protein>
<feature type="compositionally biased region" description="Polar residues" evidence="1">
    <location>
        <begin position="21"/>
        <end position="32"/>
    </location>
</feature>
<sequence length="191" mass="20929">MGAGELSQNPGIGLGVDKRNSSIGQGSPGRTQNAKRTRAARARDGQVRASLTTKFSAAGEKYIWKSPLAWKTQIRMIIYMGADMPVYAFSLFLPSIINQLRRWIHYGSVRPPRIFQPPFASVRNTVEACGTVNGESNEAEVTAVEAGFRRTCTLIFIVVSLPKVITGTKAECVDCTPRDEGLPMGAQYKNY</sequence>
<feature type="compositionally biased region" description="Polar residues" evidence="1">
    <location>
        <begin position="1"/>
        <end position="10"/>
    </location>
</feature>